<dbReference type="Proteomes" id="UP001558652">
    <property type="component" value="Unassembled WGS sequence"/>
</dbReference>
<feature type="compositionally biased region" description="Polar residues" evidence="1">
    <location>
        <begin position="276"/>
        <end position="290"/>
    </location>
</feature>
<accession>A0ABD0YCD2</accession>
<feature type="region of interest" description="Disordered" evidence="1">
    <location>
        <begin position="332"/>
        <end position="353"/>
    </location>
</feature>
<sequence length="353" mass="38757">MLSDEYEHPKAFSGARGQVGLLLPSSAMAGSPIYLPPFYIPPGQFFRSEVHGANLESENKETKARITLWKKPTIGDTSLTCYDPRFWNLWHIVKTYCPGEANRLNLVERVIRKLRLDQHVKDRFIIRPPYLFKIHTTPGGRERIYIEEAQGATVETRPVDVSKYRPKQHKRAEYLIAIATLLLTFCFVHSAAGGGGGVDSPVYRYSEVRAFLEALEWLLSRRRGVEASVEVGTVALPSVPRVVRAREALPAATPALGGVQTRVMRAGSPVQPDDLLSTTQPPNTGNPTRAHQQKRLSKTHTHKSALRSAATRSSLKLLPVCLSPPAPLARARPLSTMAGGGGGPPLGPRPSSI</sequence>
<evidence type="ECO:0000256" key="1">
    <source>
        <dbReference type="SAM" id="MobiDB-lite"/>
    </source>
</evidence>
<keyword evidence="4" id="KW-1185">Reference proteome</keyword>
<evidence type="ECO:0000313" key="4">
    <source>
        <dbReference type="Proteomes" id="UP001558652"/>
    </source>
</evidence>
<gene>
    <name evidence="3" type="ORF">AAG570_000968</name>
</gene>
<organism evidence="3 4">
    <name type="scientific">Ranatra chinensis</name>
    <dbReference type="NCBI Taxonomy" id="642074"/>
    <lineage>
        <taxon>Eukaryota</taxon>
        <taxon>Metazoa</taxon>
        <taxon>Ecdysozoa</taxon>
        <taxon>Arthropoda</taxon>
        <taxon>Hexapoda</taxon>
        <taxon>Insecta</taxon>
        <taxon>Pterygota</taxon>
        <taxon>Neoptera</taxon>
        <taxon>Paraneoptera</taxon>
        <taxon>Hemiptera</taxon>
        <taxon>Heteroptera</taxon>
        <taxon>Panheteroptera</taxon>
        <taxon>Nepomorpha</taxon>
        <taxon>Nepidae</taxon>
        <taxon>Ranatrinae</taxon>
        <taxon>Ranatra</taxon>
    </lineage>
</organism>
<name>A0ABD0YCD2_9HEMI</name>
<keyword evidence="2" id="KW-0472">Membrane</keyword>
<evidence type="ECO:0000313" key="3">
    <source>
        <dbReference type="EMBL" id="KAL1124339.1"/>
    </source>
</evidence>
<keyword evidence="2" id="KW-1133">Transmembrane helix</keyword>
<proteinExistence type="predicted"/>
<comment type="caution">
    <text evidence="3">The sequence shown here is derived from an EMBL/GenBank/DDBJ whole genome shotgun (WGS) entry which is preliminary data.</text>
</comment>
<evidence type="ECO:0000256" key="2">
    <source>
        <dbReference type="SAM" id="Phobius"/>
    </source>
</evidence>
<protein>
    <submittedName>
        <fullName evidence="3">Uncharacterized protein</fullName>
    </submittedName>
</protein>
<keyword evidence="2" id="KW-0812">Transmembrane</keyword>
<feature type="transmembrane region" description="Helical" evidence="2">
    <location>
        <begin position="172"/>
        <end position="192"/>
    </location>
</feature>
<feature type="compositionally biased region" description="Basic residues" evidence="1">
    <location>
        <begin position="291"/>
        <end position="305"/>
    </location>
</feature>
<dbReference type="EMBL" id="JBFDAA010000010">
    <property type="protein sequence ID" value="KAL1124339.1"/>
    <property type="molecule type" value="Genomic_DNA"/>
</dbReference>
<reference evidence="3 4" key="1">
    <citation type="submission" date="2024-07" db="EMBL/GenBank/DDBJ databases">
        <title>Chromosome-level genome assembly of the water stick insect Ranatra chinensis (Heteroptera: Nepidae).</title>
        <authorList>
            <person name="Liu X."/>
        </authorList>
    </citation>
    <scope>NUCLEOTIDE SEQUENCE [LARGE SCALE GENOMIC DNA]</scope>
    <source>
        <strain evidence="3">Cailab_2021Rc</strain>
        <tissue evidence="3">Muscle</tissue>
    </source>
</reference>
<feature type="region of interest" description="Disordered" evidence="1">
    <location>
        <begin position="269"/>
        <end position="311"/>
    </location>
</feature>
<dbReference type="AlphaFoldDB" id="A0ABD0YCD2"/>